<evidence type="ECO:0000256" key="4">
    <source>
        <dbReference type="ARBA" id="ARBA00022729"/>
    </source>
</evidence>
<feature type="binding site" description="covalent" evidence="8">
    <location>
        <position position="216"/>
    </location>
    <ligand>
        <name>heme c</name>
        <dbReference type="ChEBI" id="CHEBI:61717"/>
        <label>2</label>
    </ligand>
</feature>
<keyword evidence="3 9" id="KW-0479">Metal-binding</keyword>
<evidence type="ECO:0000256" key="3">
    <source>
        <dbReference type="ARBA" id="ARBA00022723"/>
    </source>
</evidence>
<keyword evidence="2 8" id="KW-0349">Heme</keyword>
<name>A0AAX1XQV4_9VIBR</name>
<comment type="cofactor">
    <cofactor evidence="8">
        <name>heme</name>
        <dbReference type="ChEBI" id="CHEBI:30413"/>
    </cofactor>
    <text evidence="8">Binds 2 heme groups.</text>
</comment>
<dbReference type="PROSITE" id="PS51007">
    <property type="entry name" value="CYTC"/>
    <property type="match status" value="2"/>
</dbReference>
<dbReference type="GO" id="GO:0042597">
    <property type="term" value="C:periplasmic space"/>
    <property type="evidence" value="ECO:0007669"/>
    <property type="project" value="UniProtKB-SubCell"/>
</dbReference>
<dbReference type="InterPro" id="IPR026259">
    <property type="entry name" value="MauG/Cytc_peroxidase"/>
</dbReference>
<dbReference type="EMBL" id="PKPZ01000003">
    <property type="protein sequence ID" value="RPB41786.1"/>
    <property type="molecule type" value="Genomic_DNA"/>
</dbReference>
<evidence type="ECO:0000256" key="8">
    <source>
        <dbReference type="PIRSR" id="PIRSR000294-1"/>
    </source>
</evidence>
<keyword evidence="6" id="KW-0560">Oxidoreductase</keyword>
<protein>
    <submittedName>
        <fullName evidence="11">Cytochrome B6</fullName>
    </submittedName>
</protein>
<feature type="domain" description="Cytochrome c" evidence="10">
    <location>
        <begin position="49"/>
        <end position="149"/>
    </location>
</feature>
<evidence type="ECO:0000256" key="1">
    <source>
        <dbReference type="ARBA" id="ARBA00004418"/>
    </source>
</evidence>
<feature type="binding site" description="covalent" evidence="8">
    <location>
        <position position="71"/>
    </location>
    <ligand>
        <name>heme c</name>
        <dbReference type="ChEBI" id="CHEBI:61717"/>
        <label>1</label>
    </ligand>
</feature>
<keyword evidence="7 9" id="KW-0408">Iron</keyword>
<comment type="PTM">
    <text evidence="8">Binds 2 heme groups per subunit.</text>
</comment>
<evidence type="ECO:0000256" key="7">
    <source>
        <dbReference type="ARBA" id="ARBA00023004"/>
    </source>
</evidence>
<dbReference type="GO" id="GO:0004130">
    <property type="term" value="F:cytochrome-c peroxidase activity"/>
    <property type="evidence" value="ECO:0007669"/>
    <property type="project" value="TreeGrafter"/>
</dbReference>
<proteinExistence type="predicted"/>
<keyword evidence="4" id="KW-0732">Signal</keyword>
<gene>
    <name evidence="11" type="ORF">CYQ91_05510</name>
</gene>
<feature type="binding site" description="covalent" evidence="8">
    <location>
        <position position="213"/>
    </location>
    <ligand>
        <name>heme c</name>
        <dbReference type="ChEBI" id="CHEBI:61717"/>
        <label>2</label>
    </ligand>
</feature>
<dbReference type="InterPro" id="IPR009056">
    <property type="entry name" value="Cyt_c-like_dom"/>
</dbReference>
<dbReference type="AlphaFoldDB" id="A0AAX1XQV4"/>
<evidence type="ECO:0000259" key="10">
    <source>
        <dbReference type="PROSITE" id="PS51007"/>
    </source>
</evidence>
<dbReference type="PIRSF" id="PIRSF000294">
    <property type="entry name" value="Cytochrome-c_peroxidase"/>
    <property type="match status" value="1"/>
</dbReference>
<dbReference type="InterPro" id="IPR051395">
    <property type="entry name" value="Cytochrome_c_Peroxidase/MauG"/>
</dbReference>
<evidence type="ECO:0000313" key="11">
    <source>
        <dbReference type="EMBL" id="RPB41786.1"/>
    </source>
</evidence>
<feature type="binding site" description="covalent" evidence="8">
    <location>
        <position position="74"/>
    </location>
    <ligand>
        <name>heme c</name>
        <dbReference type="ChEBI" id="CHEBI:61717"/>
        <label>1</label>
    </ligand>
</feature>
<comment type="caution">
    <text evidence="11">The sequence shown here is derived from an EMBL/GenBank/DDBJ whole genome shotgun (WGS) entry which is preliminary data.</text>
</comment>
<dbReference type="InterPro" id="IPR036909">
    <property type="entry name" value="Cyt_c-like_dom_sf"/>
</dbReference>
<evidence type="ECO:0000256" key="9">
    <source>
        <dbReference type="PIRSR" id="PIRSR000294-2"/>
    </source>
</evidence>
<dbReference type="InterPro" id="IPR004852">
    <property type="entry name" value="Di-haem_cyt_c_peroxidsae"/>
</dbReference>
<feature type="binding site" description="axial binding residue" evidence="9">
    <location>
        <position position="75"/>
    </location>
    <ligand>
        <name>heme c</name>
        <dbReference type="ChEBI" id="CHEBI:61717"/>
        <label>1</label>
    </ligand>
    <ligandPart>
        <name>Fe</name>
        <dbReference type="ChEBI" id="CHEBI:18248"/>
    </ligandPart>
</feature>
<comment type="subcellular location">
    <subcellularLocation>
        <location evidence="1">Periplasm</location>
    </subcellularLocation>
</comment>
<feature type="binding site" description="axial binding residue" evidence="9">
    <location>
        <position position="217"/>
    </location>
    <ligand>
        <name>heme c</name>
        <dbReference type="ChEBI" id="CHEBI:61717"/>
        <label>2</label>
    </ligand>
    <ligandPart>
        <name>Fe</name>
        <dbReference type="ChEBI" id="CHEBI:18248"/>
    </ligandPart>
</feature>
<dbReference type="PANTHER" id="PTHR30600">
    <property type="entry name" value="CYTOCHROME C PEROXIDASE-RELATED"/>
    <property type="match status" value="1"/>
</dbReference>
<keyword evidence="5" id="KW-0574">Periplasm</keyword>
<dbReference type="GO" id="GO:0020037">
    <property type="term" value="F:heme binding"/>
    <property type="evidence" value="ECO:0007669"/>
    <property type="project" value="InterPro"/>
</dbReference>
<evidence type="ECO:0000256" key="6">
    <source>
        <dbReference type="ARBA" id="ARBA00023002"/>
    </source>
</evidence>
<dbReference type="GO" id="GO:0009055">
    <property type="term" value="F:electron transfer activity"/>
    <property type="evidence" value="ECO:0007669"/>
    <property type="project" value="InterPro"/>
</dbReference>
<evidence type="ECO:0000256" key="5">
    <source>
        <dbReference type="ARBA" id="ARBA00022764"/>
    </source>
</evidence>
<evidence type="ECO:0000313" key="12">
    <source>
        <dbReference type="Proteomes" id="UP000283878"/>
    </source>
</evidence>
<feature type="binding site" description="axial binding residue" evidence="9">
    <location>
        <position position="287"/>
    </location>
    <ligand>
        <name>heme c</name>
        <dbReference type="ChEBI" id="CHEBI:61717"/>
        <label>2</label>
    </ligand>
    <ligandPart>
        <name>Fe</name>
        <dbReference type="ChEBI" id="CHEBI:18248"/>
    </ligandPart>
</feature>
<evidence type="ECO:0000256" key="2">
    <source>
        <dbReference type="ARBA" id="ARBA00022617"/>
    </source>
</evidence>
<organism evidence="11 12">
    <name type="scientific">Vibrio diabolicus</name>
    <dbReference type="NCBI Taxonomy" id="50719"/>
    <lineage>
        <taxon>Bacteria</taxon>
        <taxon>Pseudomonadati</taxon>
        <taxon>Pseudomonadota</taxon>
        <taxon>Gammaproteobacteria</taxon>
        <taxon>Vibrionales</taxon>
        <taxon>Vibrionaceae</taxon>
        <taxon>Vibrio</taxon>
        <taxon>Vibrio diabolicus subgroup</taxon>
    </lineage>
</organism>
<dbReference type="Proteomes" id="UP000283878">
    <property type="component" value="Unassembled WGS sequence"/>
</dbReference>
<dbReference type="Gene3D" id="1.10.760.10">
    <property type="entry name" value="Cytochrome c-like domain"/>
    <property type="match status" value="2"/>
</dbReference>
<reference evidence="11 12" key="1">
    <citation type="journal article" date="2018" name="AMB Express">
        <title>Occurrence and significance of pathogenicity and fitness islands in environmental vibrios.</title>
        <authorList>
            <person name="Klein S."/>
            <person name="Pipes S."/>
            <person name="Lovell C.R."/>
        </authorList>
    </citation>
    <scope>NUCLEOTIDE SEQUENCE [LARGE SCALE GENOMIC DNA]</scope>
    <source>
        <strain evidence="11 12">JBS-8-11-1</strain>
    </source>
</reference>
<accession>A0AAX1XQV4</accession>
<dbReference type="GO" id="GO:0046872">
    <property type="term" value="F:metal ion binding"/>
    <property type="evidence" value="ECO:0007669"/>
    <property type="project" value="UniProtKB-KW"/>
</dbReference>
<dbReference type="Pfam" id="PF03150">
    <property type="entry name" value="CCP_MauG"/>
    <property type="match status" value="1"/>
</dbReference>
<dbReference type="SUPFAM" id="SSF46626">
    <property type="entry name" value="Cytochrome c"/>
    <property type="match status" value="2"/>
</dbReference>
<dbReference type="PANTHER" id="PTHR30600:SF7">
    <property type="entry name" value="CYTOCHROME C PEROXIDASE-RELATED"/>
    <property type="match status" value="1"/>
</dbReference>
<feature type="domain" description="Cytochrome c" evidence="10">
    <location>
        <begin position="199"/>
        <end position="312"/>
    </location>
</feature>
<sequence>MQLMRQFSTITLVVVTLILSQATIARNAKVLGDISLVQPIEGDPVVDIKLARIGWHLFRDPQLSSNGSVSCATCHNLQTNGAENTPVSTGVKGDGTRNSITVFNAALNYRFLWDGTENTLMAQIDGPIHNPIEMDSNWQTIEQYVKGSERYQALFSRDGELPININNIKSAIVEFVEGLQTPGAPFDAYLLGYTHVLSEQQIRGWKTFQSSGCVQCHQGKNIGGAMIQRFAYFKDKPVVEDSGRHLITTESEEQFYFRVASLRNVALTSPYFHNGRVDQLSEAIQIMAKTQLGITMSDESVADIEAFLQSLTAPRPVILEVLENE</sequence>